<gene>
    <name evidence="1" type="ordered locus">LBA0793</name>
</gene>
<reference evidence="1 2" key="1">
    <citation type="journal article" date="2005" name="Proc. Natl. Acad. Sci. U.S.A.">
        <title>Complete genome sequence of the probiotic lactic acid bacterium Lactobacillus acidophilus NCFM.</title>
        <authorList>
            <person name="Altermann E."/>
            <person name="Russell W.M."/>
            <person name="Azcarate-Peril M.A."/>
            <person name="Barrangou R."/>
            <person name="Buck B.L."/>
            <person name="McAuliffe O."/>
            <person name="Souther N."/>
            <person name="Dobson A."/>
            <person name="Duong T."/>
            <person name="Callanan M."/>
            <person name="Lick S."/>
            <person name="Hamrick A."/>
            <person name="Cano R."/>
            <person name="Klaenhammer T.R."/>
        </authorList>
    </citation>
    <scope>NUCLEOTIDE SEQUENCE [LARGE SCALE GENOMIC DNA]</scope>
    <source>
        <strain evidence="2">ATCC 700396 / NCK56 / N2 / NCFM</strain>
    </source>
</reference>
<dbReference type="BioCyc" id="LACI272621:G1G49-808-MONOMER"/>
<name>Q5FKW6_LACAC</name>
<accession>Q5FKW6</accession>
<proteinExistence type="predicted"/>
<dbReference type="KEGG" id="lac:LBA0793"/>
<evidence type="ECO:0000313" key="1">
    <source>
        <dbReference type="EMBL" id="AAV42658.1"/>
    </source>
</evidence>
<keyword evidence="2" id="KW-1185">Reference proteome</keyword>
<protein>
    <submittedName>
        <fullName evidence="1">Uncharacterized protein</fullName>
    </submittedName>
</protein>
<evidence type="ECO:0000313" key="2">
    <source>
        <dbReference type="Proteomes" id="UP000006381"/>
    </source>
</evidence>
<dbReference type="AlphaFoldDB" id="Q5FKW6"/>
<dbReference type="Proteomes" id="UP000006381">
    <property type="component" value="Chromosome"/>
</dbReference>
<organism evidence="2">
    <name type="scientific">Lactobacillus acidophilus (strain ATCC 700396 / NCK56 / N2 / NCFM)</name>
    <dbReference type="NCBI Taxonomy" id="272621"/>
    <lineage>
        <taxon>Bacteria</taxon>
        <taxon>Bacillati</taxon>
        <taxon>Bacillota</taxon>
        <taxon>Bacilli</taxon>
        <taxon>Lactobacillales</taxon>
        <taxon>Lactobacillaceae</taxon>
        <taxon>Lactobacillus</taxon>
    </lineage>
</organism>
<dbReference type="EMBL" id="CP000033">
    <property type="protein sequence ID" value="AAV42658.1"/>
    <property type="molecule type" value="Genomic_DNA"/>
</dbReference>
<dbReference type="HOGENOM" id="CLU_3356748_0_0_9"/>
<sequence>MKKFMLRSSTQLAVTNTVNKKSKKSYILATVEGFKMIASL</sequence>